<evidence type="ECO:0000313" key="1">
    <source>
        <dbReference type="EMBL" id="KAJ9645784.1"/>
    </source>
</evidence>
<organism evidence="1 2">
    <name type="scientific">Coniosporium tulheliwenetii</name>
    <dbReference type="NCBI Taxonomy" id="3383036"/>
    <lineage>
        <taxon>Eukaryota</taxon>
        <taxon>Fungi</taxon>
        <taxon>Dikarya</taxon>
        <taxon>Ascomycota</taxon>
        <taxon>Pezizomycotina</taxon>
        <taxon>Dothideomycetes</taxon>
        <taxon>Dothideomycetes incertae sedis</taxon>
        <taxon>Coniosporium</taxon>
    </lineage>
</organism>
<keyword evidence="2" id="KW-1185">Reference proteome</keyword>
<evidence type="ECO:0000313" key="2">
    <source>
        <dbReference type="Proteomes" id="UP001172680"/>
    </source>
</evidence>
<accession>A0ACC2ZEQ8</accession>
<proteinExistence type="predicted"/>
<dbReference type="EMBL" id="JAPDRP010000007">
    <property type="protein sequence ID" value="KAJ9645784.1"/>
    <property type="molecule type" value="Genomic_DNA"/>
</dbReference>
<name>A0ACC2ZEQ8_9PEZI</name>
<sequence>MAPLIFAILAFCGIAMAANPVFFISQTKNGDKVDTCRYGDVYMTAANNSMNAPGQINVCWGKFENPNKGLSPAAATRLQSSSLAALQSAALSSRLTAMATGVSATTTLSTIATSGGSAGLTATAGATAQSSENSSAAGLSVGAIAGIAVSSVVAGVLIGIGLFYVWQSNKKSKRMAYVKDQGHGGPYGEMPVSEARYEVLAQSKAPPLYGSEAVHEMPHQSKPVEMPVADDELNDRK</sequence>
<gene>
    <name evidence="1" type="ORF">H2199_002824</name>
</gene>
<reference evidence="1" key="1">
    <citation type="submission" date="2022-10" db="EMBL/GenBank/DDBJ databases">
        <title>Culturing micro-colonial fungi from biological soil crusts in the Mojave desert and describing Neophaeococcomyces mojavensis, and introducing the new genera and species Taxawa tesnikishii.</title>
        <authorList>
            <person name="Kurbessoian T."/>
            <person name="Stajich J.E."/>
        </authorList>
    </citation>
    <scope>NUCLEOTIDE SEQUENCE</scope>
    <source>
        <strain evidence="1">JES_115</strain>
    </source>
</reference>
<dbReference type="Proteomes" id="UP001172680">
    <property type="component" value="Unassembled WGS sequence"/>
</dbReference>
<protein>
    <submittedName>
        <fullName evidence="1">Uncharacterized protein</fullName>
    </submittedName>
</protein>
<comment type="caution">
    <text evidence="1">The sequence shown here is derived from an EMBL/GenBank/DDBJ whole genome shotgun (WGS) entry which is preliminary data.</text>
</comment>